<reference evidence="1 2" key="1">
    <citation type="submission" date="2020-04" db="EMBL/GenBank/DDBJ databases">
        <title>Perkinsus olseni comparative genomics.</title>
        <authorList>
            <person name="Bogema D.R."/>
        </authorList>
    </citation>
    <scope>NUCLEOTIDE SEQUENCE [LARGE SCALE GENOMIC DNA]</scope>
    <source>
        <strain evidence="1">ATCC PRA-205</strain>
    </source>
</reference>
<feature type="non-terminal residue" evidence="1">
    <location>
        <position position="146"/>
    </location>
</feature>
<comment type="caution">
    <text evidence="1">The sequence shown here is derived from an EMBL/GenBank/DDBJ whole genome shotgun (WGS) entry which is preliminary data.</text>
</comment>
<organism evidence="1 2">
    <name type="scientific">Perkinsus olseni</name>
    <name type="common">Perkinsus atlanticus</name>
    <dbReference type="NCBI Taxonomy" id="32597"/>
    <lineage>
        <taxon>Eukaryota</taxon>
        <taxon>Sar</taxon>
        <taxon>Alveolata</taxon>
        <taxon>Perkinsozoa</taxon>
        <taxon>Perkinsea</taxon>
        <taxon>Perkinsida</taxon>
        <taxon>Perkinsidae</taxon>
        <taxon>Perkinsus</taxon>
    </lineage>
</organism>
<proteinExistence type="predicted"/>
<dbReference type="AlphaFoldDB" id="A0A7J6UGG7"/>
<dbReference type="EMBL" id="JABANM010000201">
    <property type="protein sequence ID" value="KAF4756380.1"/>
    <property type="molecule type" value="Genomic_DNA"/>
</dbReference>
<evidence type="ECO:0000313" key="1">
    <source>
        <dbReference type="EMBL" id="KAF4756380.1"/>
    </source>
</evidence>
<name>A0A7J6UGG7_PEROL</name>
<accession>A0A7J6UGG7</accession>
<evidence type="ECO:0000313" key="2">
    <source>
        <dbReference type="Proteomes" id="UP000574390"/>
    </source>
</evidence>
<gene>
    <name evidence="1" type="ORF">FOZ62_011325</name>
</gene>
<dbReference type="Proteomes" id="UP000574390">
    <property type="component" value="Unassembled WGS sequence"/>
</dbReference>
<protein>
    <submittedName>
        <fullName evidence="1">Uncharacterized protein</fullName>
    </submittedName>
</protein>
<sequence length="146" mass="15804">MTAPGEHGGEPACDDSHNQFLPLLRLLGLRDEDDLNYVTEEDVRAALPLGSTLQQRVDYIRMLKTKHTDRTRSSTVTTVSSATSVLAGAAFDSDNADGKALAGILNLSPPDGQRWSGSADRRPATAFVYRIAECARMASLSPINTW</sequence>